<name>A0ACC5MEH1_9PSED</name>
<keyword evidence="2" id="KW-1185">Reference proteome</keyword>
<reference evidence="1" key="1">
    <citation type="submission" date="2020-08" db="EMBL/GenBank/DDBJ databases">
        <title>Plant associated metagenomes--Microbial community diversity and host control of community assembly across model and emerging plant ecological genomics systems.</title>
        <authorList>
            <person name="Dangl J."/>
        </authorList>
    </citation>
    <scope>NUCLEOTIDE SEQUENCE</scope>
    <source>
        <strain evidence="1">KD5</strain>
    </source>
</reference>
<dbReference type="Proteomes" id="UP000589818">
    <property type="component" value="Unassembled WGS sequence"/>
</dbReference>
<dbReference type="EMBL" id="JACHVR010000001">
    <property type="protein sequence ID" value="MBB2887152.1"/>
    <property type="molecule type" value="Genomic_DNA"/>
</dbReference>
<proteinExistence type="predicted"/>
<gene>
    <name evidence="1" type="ORF">FHR69_003018</name>
</gene>
<accession>A0ACC5MEH1</accession>
<protein>
    <submittedName>
        <fullName evidence="1">Uncharacterized protein</fullName>
    </submittedName>
</protein>
<organism evidence="1 2">
    <name type="scientific">Pseudomonas umsongensis</name>
    <dbReference type="NCBI Taxonomy" id="198618"/>
    <lineage>
        <taxon>Bacteria</taxon>
        <taxon>Pseudomonadati</taxon>
        <taxon>Pseudomonadota</taxon>
        <taxon>Gammaproteobacteria</taxon>
        <taxon>Pseudomonadales</taxon>
        <taxon>Pseudomonadaceae</taxon>
        <taxon>Pseudomonas</taxon>
    </lineage>
</organism>
<evidence type="ECO:0000313" key="2">
    <source>
        <dbReference type="Proteomes" id="UP000589818"/>
    </source>
</evidence>
<sequence length="131" mass="14563">MNGLVLMGQMTMLREYGVCCRLDGLARQGGKAGRTDLNIGMDECPAQQMLRGGTAAYIANTDNQNPFKQDDLPRLVNIGGDLALAEHKSFKLRMSPGTYNGQELRLKLSNNQCVFITMTFEQPPTFYPDKK</sequence>
<evidence type="ECO:0000313" key="1">
    <source>
        <dbReference type="EMBL" id="MBB2887152.1"/>
    </source>
</evidence>
<comment type="caution">
    <text evidence="1">The sequence shown here is derived from an EMBL/GenBank/DDBJ whole genome shotgun (WGS) entry which is preliminary data.</text>
</comment>